<dbReference type="SUPFAM" id="SSF52540">
    <property type="entry name" value="P-loop containing nucleoside triphosphate hydrolases"/>
    <property type="match status" value="2"/>
</dbReference>
<dbReference type="CDD" id="cd18809">
    <property type="entry name" value="SF1_C_RecD"/>
    <property type="match status" value="1"/>
</dbReference>
<dbReference type="Gene3D" id="2.30.30.940">
    <property type="match status" value="1"/>
</dbReference>
<dbReference type="PANTHER" id="PTHR47642">
    <property type="entry name" value="ATP-DEPENDENT DNA HELICASE"/>
    <property type="match status" value="1"/>
</dbReference>
<name>A0A286FAR9_9BACT</name>
<dbReference type="InterPro" id="IPR010997">
    <property type="entry name" value="HRDC-like_sf"/>
</dbReference>
<dbReference type="InterPro" id="IPR044876">
    <property type="entry name" value="HRDC_dom_sf"/>
</dbReference>
<dbReference type="AlphaFoldDB" id="A0A286FAR9"/>
<dbReference type="Gene3D" id="3.40.50.300">
    <property type="entry name" value="P-loop containing nucleotide triphosphate hydrolases"/>
    <property type="match status" value="2"/>
</dbReference>
<dbReference type="EMBL" id="OCNH01000001">
    <property type="protein sequence ID" value="SOD80293.1"/>
    <property type="molecule type" value="Genomic_DNA"/>
</dbReference>
<dbReference type="GO" id="GO:0003676">
    <property type="term" value="F:nucleic acid binding"/>
    <property type="evidence" value="ECO:0007669"/>
    <property type="project" value="InterPro"/>
</dbReference>
<gene>
    <name evidence="3" type="ORF">SAMN06269250_1329</name>
</gene>
<dbReference type="InterPro" id="IPR002121">
    <property type="entry name" value="HRDC_dom"/>
</dbReference>
<dbReference type="InterPro" id="IPR027417">
    <property type="entry name" value="P-loop_NTPase"/>
</dbReference>
<dbReference type="InterPro" id="IPR029491">
    <property type="entry name" value="Helicase_HTH"/>
</dbReference>
<dbReference type="Proteomes" id="UP000219452">
    <property type="component" value="Unassembled WGS sequence"/>
</dbReference>
<dbReference type="OrthoDB" id="9763659at2"/>
<sequence>MTVSVNEKLDLAHNFVLHTNQNIFLTGKAGTGKTTFLQQIKQLSAKRLAVVAPTGVAAINAGGVTIHSLFQLPFGPITPGTTQREGKKFNKEKINLLRTLDLLVIDEISMVRSDVLDGIDEVLRRYRSNSAPFGGVQLLLIGDMQQLPPVIKEEDWNLLKPYYDTGYFFGSKALRQTSYVPIELTHIYRQSDERFISLLNSIREKTVTRAQLDNLNQRYIPDFSPAEDEGYITLSTHNTAAQQINSLKLQALKGKPRTFTATIEGDFPAHTYPTDASLELKIGAQVMFIKNDISRDKLYYNGKIGRITDMDDSAIYVKSHQDGEEIVVYPVDWTNIKYTLDPATKEIKSEPIGTFRQMPLKLAWAITVHKSQGLTFEKAILDISSAFAHGQVYVALSRCKTLDGLVLRKPIPAHSIKTELELEDFHQQVQLQTPNEQHLHQAKLTNQQHLLRELFSFERANSLLYRCRRVVNEHAGSLDAECPPILAQLTDLLREKASDVSGRFQQQLPSYFANEKLPEQNESLQERVRKAGTYFQSLLGSDLLPLLQRCPTDCDNKKVRDLLLEALDELEKELFSKLRSFESCREGFNALGYLQARNRAELDFQPERKKHEPQVAETAPSDGSSRGGLYGALMKWRNDMAGEHNTSGFMVLPQKTIVELARIRPTSEAELLTVKGFGKTKVRQIGADILRIVQENPGGRAATVATPKGKVAKEKPVKEPKAPKEPKELSPAITLAFFQSGKTIDQIAAERSLAVSTVESHLVRYVGSGDLAVESVLPPRKIATIRSYLETYPSETLTEVRQGLGSDISFSDIRFVQYAIRAEAGVSGDE</sequence>
<dbReference type="SUPFAM" id="SSF47819">
    <property type="entry name" value="HRDC-like"/>
    <property type="match status" value="1"/>
</dbReference>
<dbReference type="InterPro" id="IPR051055">
    <property type="entry name" value="PIF1_helicase"/>
</dbReference>
<evidence type="ECO:0000259" key="2">
    <source>
        <dbReference type="PROSITE" id="PS50967"/>
    </source>
</evidence>
<dbReference type="SMART" id="SM00382">
    <property type="entry name" value="AAA"/>
    <property type="match status" value="1"/>
</dbReference>
<evidence type="ECO:0000256" key="1">
    <source>
        <dbReference type="SAM" id="MobiDB-lite"/>
    </source>
</evidence>
<evidence type="ECO:0000313" key="4">
    <source>
        <dbReference type="Proteomes" id="UP000219452"/>
    </source>
</evidence>
<dbReference type="GO" id="GO:0003678">
    <property type="term" value="F:DNA helicase activity"/>
    <property type="evidence" value="ECO:0007669"/>
    <property type="project" value="InterPro"/>
</dbReference>
<feature type="region of interest" description="Disordered" evidence="1">
    <location>
        <begin position="605"/>
        <end position="624"/>
    </location>
</feature>
<dbReference type="RefSeq" id="WP_097124982.1">
    <property type="nucleotide sequence ID" value="NZ_OCNH01000001.1"/>
</dbReference>
<feature type="compositionally biased region" description="Basic and acidic residues" evidence="1">
    <location>
        <begin position="711"/>
        <end position="726"/>
    </location>
</feature>
<protein>
    <submittedName>
        <fullName evidence="3">HRDC domain-containing protein</fullName>
    </submittedName>
</protein>
<dbReference type="Pfam" id="PF00570">
    <property type="entry name" value="HRDC"/>
    <property type="match status" value="1"/>
</dbReference>
<keyword evidence="4" id="KW-1185">Reference proteome</keyword>
<dbReference type="Pfam" id="PF05970">
    <property type="entry name" value="PIF1"/>
    <property type="match status" value="1"/>
</dbReference>
<dbReference type="GO" id="GO:0006281">
    <property type="term" value="P:DNA repair"/>
    <property type="evidence" value="ECO:0007669"/>
    <property type="project" value="InterPro"/>
</dbReference>
<feature type="domain" description="HRDC" evidence="2">
    <location>
        <begin position="623"/>
        <end position="703"/>
    </location>
</feature>
<dbReference type="Gene3D" id="1.10.150.80">
    <property type="entry name" value="HRDC domain"/>
    <property type="match status" value="1"/>
</dbReference>
<feature type="compositionally biased region" description="Basic and acidic residues" evidence="1">
    <location>
        <begin position="605"/>
        <end position="614"/>
    </location>
</feature>
<evidence type="ECO:0000313" key="3">
    <source>
        <dbReference type="EMBL" id="SOD80293.1"/>
    </source>
</evidence>
<dbReference type="PROSITE" id="PS50967">
    <property type="entry name" value="HRDC"/>
    <property type="match status" value="1"/>
</dbReference>
<dbReference type="Pfam" id="PF14493">
    <property type="entry name" value="HTH_40"/>
    <property type="match status" value="1"/>
</dbReference>
<dbReference type="InterPro" id="IPR010285">
    <property type="entry name" value="DNA_helicase_pif1-like_DEAD"/>
</dbReference>
<dbReference type="GO" id="GO:0000723">
    <property type="term" value="P:telomere maintenance"/>
    <property type="evidence" value="ECO:0007669"/>
    <property type="project" value="InterPro"/>
</dbReference>
<organism evidence="3 4">
    <name type="scientific">Spirosoma fluviale</name>
    <dbReference type="NCBI Taxonomy" id="1597977"/>
    <lineage>
        <taxon>Bacteria</taxon>
        <taxon>Pseudomonadati</taxon>
        <taxon>Bacteroidota</taxon>
        <taxon>Cytophagia</taxon>
        <taxon>Cytophagales</taxon>
        <taxon>Cytophagaceae</taxon>
        <taxon>Spirosoma</taxon>
    </lineage>
</organism>
<feature type="region of interest" description="Disordered" evidence="1">
    <location>
        <begin position="700"/>
        <end position="726"/>
    </location>
</feature>
<reference evidence="4" key="1">
    <citation type="submission" date="2017-09" db="EMBL/GenBank/DDBJ databases">
        <authorList>
            <person name="Varghese N."/>
            <person name="Submissions S."/>
        </authorList>
    </citation>
    <scope>NUCLEOTIDE SEQUENCE [LARGE SCALE GENOMIC DNA]</scope>
    <source>
        <strain evidence="4">DSM 29961</strain>
    </source>
</reference>
<dbReference type="InterPro" id="IPR003593">
    <property type="entry name" value="AAA+_ATPase"/>
</dbReference>
<dbReference type="FunFam" id="3.40.50.300:FF:001498">
    <property type="entry name" value="ATP-dependent DNA helicase"/>
    <property type="match status" value="1"/>
</dbReference>
<proteinExistence type="predicted"/>
<dbReference type="SMART" id="SM00341">
    <property type="entry name" value="HRDC"/>
    <property type="match status" value="1"/>
</dbReference>
<accession>A0A286FAR9</accession>
<dbReference type="GO" id="GO:0000166">
    <property type="term" value="F:nucleotide binding"/>
    <property type="evidence" value="ECO:0007669"/>
    <property type="project" value="InterPro"/>
</dbReference>